<evidence type="ECO:0000313" key="1">
    <source>
        <dbReference type="EMBL" id="MDI5833307.1"/>
    </source>
</evidence>
<dbReference type="EMBL" id="JAOTLW010000020">
    <property type="protein sequence ID" value="MDI5833307.1"/>
    <property type="molecule type" value="Genomic_DNA"/>
</dbReference>
<dbReference type="RefSeq" id="WP_282679846.1">
    <property type="nucleotide sequence ID" value="NZ_CP106875.1"/>
</dbReference>
<reference evidence="1 2" key="1">
    <citation type="submission" date="2022-09" db="EMBL/GenBank/DDBJ databases">
        <title>The outer-membrane cytochrome OmcA is essential for infection of Shewanella oneidensis by a zebrafish-associated bacteriophage.</title>
        <authorList>
            <person name="Grenfell A.W."/>
            <person name="Intile P."/>
            <person name="Mcfarlane J."/>
            <person name="Leung D."/>
            <person name="Abdalla K."/>
            <person name="Wold M."/>
            <person name="Kees E."/>
            <person name="Gralnick J."/>
        </authorList>
    </citation>
    <scope>NUCLEOTIDE SEQUENCE [LARGE SCALE GENOMIC DNA]</scope>
    <source>
        <strain evidence="1 2">NF-5</strain>
    </source>
</reference>
<gene>
    <name evidence="1" type="ORF">ODY93_17125</name>
</gene>
<keyword evidence="2" id="KW-1185">Reference proteome</keyword>
<accession>A0ABT6UH54</accession>
<proteinExistence type="predicted"/>
<comment type="caution">
    <text evidence="1">The sequence shown here is derived from an EMBL/GenBank/DDBJ whole genome shotgun (WGS) entry which is preliminary data.</text>
</comment>
<dbReference type="Proteomes" id="UP001159075">
    <property type="component" value="Unassembled WGS sequence"/>
</dbReference>
<protein>
    <submittedName>
        <fullName evidence="1">Uncharacterized protein</fullName>
    </submittedName>
</protein>
<name>A0ABT6UH54_9GAMM</name>
<evidence type="ECO:0000313" key="2">
    <source>
        <dbReference type="Proteomes" id="UP001159075"/>
    </source>
</evidence>
<organism evidence="1 2">
    <name type="scientific">Shewanella xiamenensis</name>
    <dbReference type="NCBI Taxonomy" id="332186"/>
    <lineage>
        <taxon>Bacteria</taxon>
        <taxon>Pseudomonadati</taxon>
        <taxon>Pseudomonadota</taxon>
        <taxon>Gammaproteobacteria</taxon>
        <taxon>Alteromonadales</taxon>
        <taxon>Shewanellaceae</taxon>
        <taxon>Shewanella</taxon>
    </lineage>
</organism>
<sequence length="308" mass="35675">MFDNAARQQLSKSQQKMVEDRLAINSLLSESNSRLKDAEEKQNTIRRLSAPISHRATFHAVLNFAISGEPSTYDVVPVDSPRDFASKYHFDIAFLNELIPFCLISLEGIYRNNQFFEKPLRTHNLRMASEIQTYISTRKDLYDIAKCRIRLNENDCIISPDVKKQITDLMQVTLHKINNISFEESAFSRFTYLKRFDRVFSYNSTPNDYLFSQKLAIDHGLNLNLDTIGHSELNLYLNNQCPVKANYQRFDFLKHLFINKSVLDLPLEYRPIKIFHDIDSLRVGRHGIVDALSAEEKSSSNPLSLFNI</sequence>